<evidence type="ECO:0000313" key="2">
    <source>
        <dbReference type="Proteomes" id="UP000636505"/>
    </source>
</evidence>
<accession>A0A8J7DCT3</accession>
<reference evidence="1" key="1">
    <citation type="submission" date="2020-10" db="EMBL/GenBank/DDBJ databases">
        <authorList>
            <person name="Castelo-Branco R."/>
            <person name="Eusebio N."/>
            <person name="Adriana R."/>
            <person name="Vieira A."/>
            <person name="Brugerolle De Fraissinette N."/>
            <person name="Rezende De Castro R."/>
            <person name="Schneider M.P."/>
            <person name="Vasconcelos V."/>
            <person name="Leao P.N."/>
        </authorList>
    </citation>
    <scope>NUCLEOTIDE SEQUENCE</scope>
    <source>
        <strain evidence="1">LEGE 07310</strain>
    </source>
</reference>
<protein>
    <submittedName>
        <fullName evidence="1">Uncharacterized protein</fullName>
    </submittedName>
</protein>
<dbReference type="EMBL" id="JADEXG010000025">
    <property type="protein sequence ID" value="MBE9078008.1"/>
    <property type="molecule type" value="Genomic_DNA"/>
</dbReference>
<name>A0A8J7DCT3_9CYAN</name>
<keyword evidence="2" id="KW-1185">Reference proteome</keyword>
<dbReference type="Proteomes" id="UP000636505">
    <property type="component" value="Unassembled WGS sequence"/>
</dbReference>
<proteinExistence type="predicted"/>
<sequence length="85" mass="9705">MEARTLSELRKETSYQTVANHFDHLSTEELVERFKEATLVGRPPQALVEAMAKRPEIAFIQVTDSTEITMSKARTAIEQIEQLSR</sequence>
<comment type="caution">
    <text evidence="1">The sequence shown here is derived from an EMBL/GenBank/DDBJ whole genome shotgun (WGS) entry which is preliminary data.</text>
</comment>
<gene>
    <name evidence="1" type="ORF">IQ241_12010</name>
</gene>
<dbReference type="AlphaFoldDB" id="A0A8J7DCT3"/>
<dbReference type="RefSeq" id="WP_193907403.1">
    <property type="nucleotide sequence ID" value="NZ_JADEXG010000025.1"/>
</dbReference>
<evidence type="ECO:0000313" key="1">
    <source>
        <dbReference type="EMBL" id="MBE9078008.1"/>
    </source>
</evidence>
<organism evidence="1 2">
    <name type="scientific">Vasconcelosia minhoensis LEGE 07310</name>
    <dbReference type="NCBI Taxonomy" id="915328"/>
    <lineage>
        <taxon>Bacteria</taxon>
        <taxon>Bacillati</taxon>
        <taxon>Cyanobacteriota</taxon>
        <taxon>Cyanophyceae</taxon>
        <taxon>Nodosilineales</taxon>
        <taxon>Cymatolegaceae</taxon>
        <taxon>Vasconcelosia</taxon>
        <taxon>Vasconcelosia minhoensis</taxon>
    </lineage>
</organism>